<evidence type="ECO:0000256" key="12">
    <source>
        <dbReference type="RuleBase" id="RU367099"/>
    </source>
</evidence>
<feature type="domain" description="BART" evidence="13">
    <location>
        <begin position="1"/>
        <end position="100"/>
    </location>
</feature>
<dbReference type="GO" id="GO:0005813">
    <property type="term" value="C:centrosome"/>
    <property type="evidence" value="ECO:0007669"/>
    <property type="project" value="UniProtKB-SubCell"/>
</dbReference>
<evidence type="ECO:0000256" key="4">
    <source>
        <dbReference type="ARBA" id="ARBA00009880"/>
    </source>
</evidence>
<feature type="non-terminal residue" evidence="14">
    <location>
        <position position="1"/>
    </location>
</feature>
<comment type="subcellular location">
    <subcellularLocation>
        <location evidence="1 12">Cytoplasm</location>
        <location evidence="1 12">Cytoskeleton</location>
        <location evidence="1 12">Cilium basal body</location>
    </subcellularLocation>
    <subcellularLocation>
        <location evidence="3 12">Cytoplasm</location>
        <location evidence="3 12">Cytoskeleton</location>
        <location evidence="3 12">Microtubule organizing center</location>
        <location evidence="3 12">Centrosome</location>
    </subcellularLocation>
    <subcellularLocation>
        <location evidence="12">Cytoplasm</location>
    </subcellularLocation>
    <subcellularLocation>
        <location evidence="2 12">Nucleus</location>
    </subcellularLocation>
    <subcellularLocation>
        <location evidence="12">Mitochondrion intermembrane space</location>
    </subcellularLocation>
</comment>
<evidence type="ECO:0000313" key="14">
    <source>
        <dbReference type="EMBL" id="KAL1124171.1"/>
    </source>
</evidence>
<keyword evidence="9 12" id="KW-0206">Cytoskeleton</keyword>
<keyword evidence="6 12" id="KW-0963">Cytoplasm</keyword>
<dbReference type="InterPro" id="IPR038849">
    <property type="entry name" value="ARL2BP"/>
</dbReference>
<sequence length="106" mass="12736">FLSDLSFQELQKNFLDKYFSEFDEEEENKLCYTGIFQEYISLIENYIESKLKASLPNFNMEEFYEELKKRKTELDGEVFEMLFTLSDFLAFKELLLDYKAVSNCLL</sequence>
<proteinExistence type="inferred from homology"/>
<gene>
    <name evidence="14" type="ORF">AAG570_001941</name>
</gene>
<evidence type="ECO:0000259" key="13">
    <source>
        <dbReference type="Pfam" id="PF11527"/>
    </source>
</evidence>
<keyword evidence="10 12" id="KW-0539">Nucleus</keyword>
<keyword evidence="15" id="KW-1185">Reference proteome</keyword>
<comment type="caution">
    <text evidence="14">The sequence shown here is derived from an EMBL/GenBank/DDBJ whole genome shotgun (WGS) entry which is preliminary data.</text>
</comment>
<keyword evidence="8 12" id="KW-0496">Mitochondrion</keyword>
<dbReference type="GO" id="GO:0005929">
    <property type="term" value="C:cilium"/>
    <property type="evidence" value="ECO:0007669"/>
    <property type="project" value="UniProtKB-UniRule"/>
</dbReference>
<dbReference type="PANTHER" id="PTHR15487:SF4">
    <property type="entry name" value="ADP-RIBOSYLATION FACTOR-LIKE PROTEIN 2-BINDING PROTEIN"/>
    <property type="match status" value="1"/>
</dbReference>
<dbReference type="Proteomes" id="UP001558652">
    <property type="component" value="Unassembled WGS sequence"/>
</dbReference>
<dbReference type="PANTHER" id="PTHR15487">
    <property type="entry name" value="ADP-RIBOSYLATION FACTOR-LIKE PROTEIN 2-BINDING PROTEIN"/>
    <property type="match status" value="1"/>
</dbReference>
<dbReference type="GO" id="GO:0005758">
    <property type="term" value="C:mitochondrial intermembrane space"/>
    <property type="evidence" value="ECO:0007669"/>
    <property type="project" value="UniProtKB-SubCell"/>
</dbReference>
<name>A0ABD0Y9Y8_9HEMI</name>
<evidence type="ECO:0000256" key="2">
    <source>
        <dbReference type="ARBA" id="ARBA00004123"/>
    </source>
</evidence>
<organism evidence="14 15">
    <name type="scientific">Ranatra chinensis</name>
    <dbReference type="NCBI Taxonomy" id="642074"/>
    <lineage>
        <taxon>Eukaryota</taxon>
        <taxon>Metazoa</taxon>
        <taxon>Ecdysozoa</taxon>
        <taxon>Arthropoda</taxon>
        <taxon>Hexapoda</taxon>
        <taxon>Insecta</taxon>
        <taxon>Pterygota</taxon>
        <taxon>Neoptera</taxon>
        <taxon>Paraneoptera</taxon>
        <taxon>Hemiptera</taxon>
        <taxon>Heteroptera</taxon>
        <taxon>Panheteroptera</taxon>
        <taxon>Nepomorpha</taxon>
        <taxon>Nepidae</taxon>
        <taxon>Ranatrinae</taxon>
        <taxon>Ranatra</taxon>
    </lineage>
</organism>
<dbReference type="Gene3D" id="1.20.1520.10">
    <property type="entry name" value="ADP-ribosylation factor-like 2-binding protein, domain"/>
    <property type="match status" value="1"/>
</dbReference>
<evidence type="ECO:0000256" key="8">
    <source>
        <dbReference type="ARBA" id="ARBA00023128"/>
    </source>
</evidence>
<keyword evidence="7 12" id="KW-0969">Cilium</keyword>
<evidence type="ECO:0000256" key="3">
    <source>
        <dbReference type="ARBA" id="ARBA00004300"/>
    </source>
</evidence>
<accession>A0ABD0Y9Y8</accession>
<comment type="similarity">
    <text evidence="4 12">Belongs to the ARL2BP family.</text>
</comment>
<dbReference type="GO" id="GO:0005634">
    <property type="term" value="C:nucleus"/>
    <property type="evidence" value="ECO:0007669"/>
    <property type="project" value="UniProtKB-SubCell"/>
</dbReference>
<keyword evidence="11 12" id="KW-0966">Cell projection</keyword>
<evidence type="ECO:0000256" key="6">
    <source>
        <dbReference type="ARBA" id="ARBA00022490"/>
    </source>
</evidence>
<evidence type="ECO:0000256" key="1">
    <source>
        <dbReference type="ARBA" id="ARBA00004120"/>
    </source>
</evidence>
<protein>
    <recommendedName>
        <fullName evidence="5 12">ADP-ribosylation factor-like protein 2-binding protein</fullName>
        <shortName evidence="12">ARF-like 2-binding protein</shortName>
    </recommendedName>
</protein>
<dbReference type="Pfam" id="PF11527">
    <property type="entry name" value="ARL2_Bind_BART"/>
    <property type="match status" value="1"/>
</dbReference>
<evidence type="ECO:0000256" key="11">
    <source>
        <dbReference type="ARBA" id="ARBA00023273"/>
    </source>
</evidence>
<evidence type="ECO:0000256" key="10">
    <source>
        <dbReference type="ARBA" id="ARBA00023242"/>
    </source>
</evidence>
<evidence type="ECO:0000256" key="7">
    <source>
        <dbReference type="ARBA" id="ARBA00023069"/>
    </source>
</evidence>
<comment type="function">
    <text evidence="12">Plays a role as an effector of the ADP-ribosylation factor-like protein 2, ARL2.</text>
</comment>
<reference evidence="14 15" key="1">
    <citation type="submission" date="2024-07" db="EMBL/GenBank/DDBJ databases">
        <title>Chromosome-level genome assembly of the water stick insect Ranatra chinensis (Heteroptera: Nepidae).</title>
        <authorList>
            <person name="Liu X."/>
        </authorList>
    </citation>
    <scope>NUCLEOTIDE SEQUENCE [LARGE SCALE GENOMIC DNA]</scope>
    <source>
        <strain evidence="14">Cailab_2021Rc</strain>
        <tissue evidence="14">Muscle</tissue>
    </source>
</reference>
<dbReference type="InterPro" id="IPR042541">
    <property type="entry name" value="BART_sf"/>
</dbReference>
<evidence type="ECO:0000313" key="15">
    <source>
        <dbReference type="Proteomes" id="UP001558652"/>
    </source>
</evidence>
<dbReference type="EMBL" id="JBFDAA010000011">
    <property type="protein sequence ID" value="KAL1124171.1"/>
    <property type="molecule type" value="Genomic_DNA"/>
</dbReference>
<evidence type="ECO:0000256" key="5">
    <source>
        <dbReference type="ARBA" id="ARBA00014849"/>
    </source>
</evidence>
<dbReference type="InterPro" id="IPR023379">
    <property type="entry name" value="BART_dom"/>
</dbReference>
<evidence type="ECO:0000256" key="9">
    <source>
        <dbReference type="ARBA" id="ARBA00023212"/>
    </source>
</evidence>
<dbReference type="AlphaFoldDB" id="A0ABD0Y9Y8"/>